<evidence type="ECO:0000256" key="10">
    <source>
        <dbReference type="SAM" id="Phobius"/>
    </source>
</evidence>
<dbReference type="Gene3D" id="1.20.120.1780">
    <property type="entry name" value="UbiA prenyltransferase"/>
    <property type="match status" value="1"/>
</dbReference>
<dbReference type="InterPro" id="IPR044878">
    <property type="entry name" value="UbiA_sf"/>
</dbReference>
<evidence type="ECO:0000256" key="3">
    <source>
        <dbReference type="ARBA" id="ARBA00004721"/>
    </source>
</evidence>
<dbReference type="GO" id="GO:0006744">
    <property type="term" value="P:ubiquinone biosynthetic process"/>
    <property type="evidence" value="ECO:0007669"/>
    <property type="project" value="TreeGrafter"/>
</dbReference>
<feature type="transmembrane region" description="Helical" evidence="10">
    <location>
        <begin position="210"/>
        <end position="230"/>
    </location>
</feature>
<evidence type="ECO:0000256" key="5">
    <source>
        <dbReference type="ARBA" id="ARBA00022679"/>
    </source>
</evidence>
<feature type="transmembrane region" description="Helical" evidence="10">
    <location>
        <begin position="121"/>
        <end position="143"/>
    </location>
</feature>
<organism evidence="11 12">
    <name type="scientific">Heterodermia speciosa</name>
    <dbReference type="NCBI Taxonomy" id="116794"/>
    <lineage>
        <taxon>Eukaryota</taxon>
        <taxon>Fungi</taxon>
        <taxon>Dikarya</taxon>
        <taxon>Ascomycota</taxon>
        <taxon>Pezizomycotina</taxon>
        <taxon>Lecanoromycetes</taxon>
        <taxon>OSLEUM clade</taxon>
        <taxon>Lecanoromycetidae</taxon>
        <taxon>Caliciales</taxon>
        <taxon>Physciaceae</taxon>
        <taxon>Heterodermia</taxon>
    </lineage>
</organism>
<dbReference type="InterPro" id="IPR000537">
    <property type="entry name" value="UbiA_prenyltransferase"/>
</dbReference>
<feature type="transmembrane region" description="Helical" evidence="10">
    <location>
        <begin position="179"/>
        <end position="198"/>
    </location>
</feature>
<evidence type="ECO:0000256" key="4">
    <source>
        <dbReference type="ARBA" id="ARBA00005985"/>
    </source>
</evidence>
<evidence type="ECO:0000313" key="12">
    <source>
        <dbReference type="Proteomes" id="UP000664521"/>
    </source>
</evidence>
<dbReference type="AlphaFoldDB" id="A0A8H3J1L6"/>
<dbReference type="Gene3D" id="1.10.357.140">
    <property type="entry name" value="UbiA prenyltransferase"/>
    <property type="match status" value="1"/>
</dbReference>
<evidence type="ECO:0000256" key="2">
    <source>
        <dbReference type="ARBA" id="ARBA00004141"/>
    </source>
</evidence>
<dbReference type="FunFam" id="1.10.357.140:FF:000008">
    <property type="entry name" value="4-hydroxybenzoate octaprenyltransferase"/>
    <property type="match status" value="1"/>
</dbReference>
<proteinExistence type="inferred from homology"/>
<keyword evidence="6 10" id="KW-0812">Transmembrane</keyword>
<feature type="region of interest" description="Disordered" evidence="9">
    <location>
        <begin position="1"/>
        <end position="26"/>
    </location>
</feature>
<evidence type="ECO:0000256" key="6">
    <source>
        <dbReference type="ARBA" id="ARBA00022692"/>
    </source>
</evidence>
<sequence length="341" mass="37330">MSTDDTSIHEPSKTQQNPEPDAYQSPKEGLLSYLPGRVVPYAELMRLERPAGYFTFYFPHLYGTLYAALRLSSPPPFAQIVRLNLIFVVGSVFLRGAACTWNDIIDAPFDRQVARCRHRAIARGAVTPVAGFAFTLVQTTLGLGLLTRLPPLCGLYAFPLALLMAIYPFAKRFTAYPQIVLGFSLALGQQVGAAAVGIDPLSDNSPRALYAMASLYASNVLCAIIVDAVYSHQDLQDDMELGLKSIATAWQDLTKPLLWLLALSQVLVLAAVGVLLDLGWGYFSPTVLCTAFVLGKMIQKVKLDEPASCAWWFRHSIYLTGLTQASGLLMTYLARRPAGFS</sequence>
<dbReference type="EMBL" id="CAJPDS010000124">
    <property type="protein sequence ID" value="CAF9939055.1"/>
    <property type="molecule type" value="Genomic_DNA"/>
</dbReference>
<feature type="transmembrane region" description="Helical" evidence="10">
    <location>
        <begin position="257"/>
        <end position="276"/>
    </location>
</feature>
<dbReference type="PANTHER" id="PTHR11048:SF39">
    <property type="entry name" value="POLYPRENYL TRANSFERASE AUSN"/>
    <property type="match status" value="1"/>
</dbReference>
<feature type="transmembrane region" description="Helical" evidence="10">
    <location>
        <begin position="81"/>
        <end position="101"/>
    </location>
</feature>
<keyword evidence="7 10" id="KW-1133">Transmembrane helix</keyword>
<comment type="pathway">
    <text evidence="3">Secondary metabolite biosynthesis; terpenoid biosynthesis.</text>
</comment>
<keyword evidence="5" id="KW-0808">Transferase</keyword>
<dbReference type="GO" id="GO:0005743">
    <property type="term" value="C:mitochondrial inner membrane"/>
    <property type="evidence" value="ECO:0007669"/>
    <property type="project" value="TreeGrafter"/>
</dbReference>
<dbReference type="GO" id="GO:0008412">
    <property type="term" value="F:4-hydroxybenzoate polyprenyltransferase activity"/>
    <property type="evidence" value="ECO:0007669"/>
    <property type="project" value="TreeGrafter"/>
</dbReference>
<reference evidence="11" key="1">
    <citation type="submission" date="2021-03" db="EMBL/GenBank/DDBJ databases">
        <authorList>
            <person name="Tagirdzhanova G."/>
        </authorList>
    </citation>
    <scope>NUCLEOTIDE SEQUENCE</scope>
</reference>
<dbReference type="Proteomes" id="UP000664521">
    <property type="component" value="Unassembled WGS sequence"/>
</dbReference>
<evidence type="ECO:0000256" key="9">
    <source>
        <dbReference type="SAM" id="MobiDB-lite"/>
    </source>
</evidence>
<dbReference type="CDD" id="cd13959">
    <property type="entry name" value="PT_UbiA_COQ2"/>
    <property type="match status" value="1"/>
</dbReference>
<dbReference type="InterPro" id="IPR039653">
    <property type="entry name" value="Prenyltransferase"/>
</dbReference>
<evidence type="ECO:0000256" key="7">
    <source>
        <dbReference type="ARBA" id="ARBA00022989"/>
    </source>
</evidence>
<comment type="cofactor">
    <cofactor evidence="1">
        <name>Mg(2+)</name>
        <dbReference type="ChEBI" id="CHEBI:18420"/>
    </cofactor>
</comment>
<feature type="transmembrane region" description="Helical" evidence="10">
    <location>
        <begin position="149"/>
        <end position="167"/>
    </location>
</feature>
<comment type="caution">
    <text evidence="11">The sequence shown here is derived from an EMBL/GenBank/DDBJ whole genome shotgun (WGS) entry which is preliminary data.</text>
</comment>
<keyword evidence="8 10" id="KW-0472">Membrane</keyword>
<gene>
    <name evidence="11" type="primary">COQ2_1</name>
    <name evidence="11" type="ORF">HETSPECPRED_001466</name>
</gene>
<keyword evidence="12" id="KW-1185">Reference proteome</keyword>
<dbReference type="FunFam" id="1.20.120.1780:FF:000001">
    <property type="entry name" value="4-hydroxybenzoate octaprenyltransferase"/>
    <property type="match status" value="1"/>
</dbReference>
<evidence type="ECO:0000256" key="1">
    <source>
        <dbReference type="ARBA" id="ARBA00001946"/>
    </source>
</evidence>
<feature type="transmembrane region" description="Helical" evidence="10">
    <location>
        <begin position="51"/>
        <end position="69"/>
    </location>
</feature>
<evidence type="ECO:0000256" key="8">
    <source>
        <dbReference type="ARBA" id="ARBA00023136"/>
    </source>
</evidence>
<feature type="transmembrane region" description="Helical" evidence="10">
    <location>
        <begin position="311"/>
        <end position="334"/>
    </location>
</feature>
<evidence type="ECO:0000313" key="11">
    <source>
        <dbReference type="EMBL" id="CAF9939055.1"/>
    </source>
</evidence>
<dbReference type="Pfam" id="PF01040">
    <property type="entry name" value="UbiA"/>
    <property type="match status" value="1"/>
</dbReference>
<accession>A0A8H3J1L6</accession>
<name>A0A8H3J1L6_9LECA</name>
<dbReference type="OrthoDB" id="18170at2759"/>
<protein>
    <submittedName>
        <fullName evidence="11">Para-hydroxybenzoate--polyprenyltransferase, mitochondrial (PHB:polyprenyltransferase)</fullName>
    </submittedName>
</protein>
<dbReference type="PANTHER" id="PTHR11048">
    <property type="entry name" value="PRENYLTRANSFERASES"/>
    <property type="match status" value="1"/>
</dbReference>
<comment type="subcellular location">
    <subcellularLocation>
        <location evidence="2">Membrane</location>
        <topology evidence="2">Multi-pass membrane protein</topology>
    </subcellularLocation>
</comment>
<feature type="compositionally biased region" description="Basic and acidic residues" evidence="9">
    <location>
        <begin position="1"/>
        <end position="12"/>
    </location>
</feature>
<comment type="similarity">
    <text evidence="4">Belongs to the UbiA prenyltransferase family.</text>
</comment>